<dbReference type="InterPro" id="IPR027470">
    <property type="entry name" value="Cation_efflux_CTD"/>
</dbReference>
<feature type="transmembrane region" description="Helical" evidence="7">
    <location>
        <begin position="166"/>
        <end position="185"/>
    </location>
</feature>
<dbReference type="Proteomes" id="UP000196053">
    <property type="component" value="Chromosome I"/>
</dbReference>
<feature type="domain" description="Cation efflux protein cytoplasmic" evidence="9">
    <location>
        <begin position="222"/>
        <end position="298"/>
    </location>
</feature>
<dbReference type="InterPro" id="IPR050291">
    <property type="entry name" value="CDF_Transporter"/>
</dbReference>
<dbReference type="AlphaFoldDB" id="A0A0K8J509"/>
<dbReference type="NCBIfam" id="TIGR01297">
    <property type="entry name" value="CDF"/>
    <property type="match status" value="1"/>
</dbReference>
<keyword evidence="5 7" id="KW-1133">Transmembrane helix</keyword>
<dbReference type="KEGG" id="hsd:SD1D_1200"/>
<dbReference type="InterPro" id="IPR027469">
    <property type="entry name" value="Cation_efflux_TMD_sf"/>
</dbReference>
<feature type="transmembrane region" description="Helical" evidence="7">
    <location>
        <begin position="21"/>
        <end position="40"/>
    </location>
</feature>
<feature type="transmembrane region" description="Helical" evidence="7">
    <location>
        <begin position="191"/>
        <end position="212"/>
    </location>
</feature>
<dbReference type="SUPFAM" id="SSF161111">
    <property type="entry name" value="Cation efflux protein transmembrane domain-like"/>
    <property type="match status" value="1"/>
</dbReference>
<reference evidence="11" key="1">
    <citation type="submission" date="2015-09" db="EMBL/GenBank/DDBJ databases">
        <authorList>
            <person name="Wibberg D."/>
        </authorList>
    </citation>
    <scope>NUCLEOTIDE SEQUENCE [LARGE SCALE GENOMIC DNA]</scope>
    <source>
        <strain evidence="11">SD1D</strain>
    </source>
</reference>
<dbReference type="PANTHER" id="PTHR43840:SF15">
    <property type="entry name" value="MITOCHONDRIAL METAL TRANSPORTER 1-RELATED"/>
    <property type="match status" value="1"/>
</dbReference>
<dbReference type="GO" id="GO:0016020">
    <property type="term" value="C:membrane"/>
    <property type="evidence" value="ECO:0007669"/>
    <property type="project" value="UniProtKB-SubCell"/>
</dbReference>
<keyword evidence="6 7" id="KW-0472">Membrane</keyword>
<evidence type="ECO:0000313" key="11">
    <source>
        <dbReference type="Proteomes" id="UP000196053"/>
    </source>
</evidence>
<evidence type="ECO:0000256" key="1">
    <source>
        <dbReference type="ARBA" id="ARBA00004141"/>
    </source>
</evidence>
<evidence type="ECO:0000256" key="5">
    <source>
        <dbReference type="ARBA" id="ARBA00022989"/>
    </source>
</evidence>
<dbReference type="Pfam" id="PF01545">
    <property type="entry name" value="Cation_efflux"/>
    <property type="match status" value="1"/>
</dbReference>
<evidence type="ECO:0000256" key="3">
    <source>
        <dbReference type="ARBA" id="ARBA00022448"/>
    </source>
</evidence>
<feature type="transmembrane region" description="Helical" evidence="7">
    <location>
        <begin position="88"/>
        <end position="107"/>
    </location>
</feature>
<keyword evidence="3" id="KW-0813">Transport</keyword>
<dbReference type="Gene3D" id="1.20.1510.10">
    <property type="entry name" value="Cation efflux protein transmembrane domain"/>
    <property type="match status" value="1"/>
</dbReference>
<accession>A0A0K8J509</accession>
<keyword evidence="11" id="KW-1185">Reference proteome</keyword>
<dbReference type="FunFam" id="1.20.1510.10:FF:000006">
    <property type="entry name" value="Divalent cation efflux transporter"/>
    <property type="match status" value="1"/>
</dbReference>
<evidence type="ECO:0000256" key="7">
    <source>
        <dbReference type="SAM" id="Phobius"/>
    </source>
</evidence>
<dbReference type="PANTHER" id="PTHR43840">
    <property type="entry name" value="MITOCHONDRIAL METAL TRANSPORTER 1-RELATED"/>
    <property type="match status" value="1"/>
</dbReference>
<proteinExistence type="inferred from homology"/>
<protein>
    <submittedName>
        <fullName evidence="10">Putative membrane protein</fullName>
    </submittedName>
</protein>
<dbReference type="InterPro" id="IPR002524">
    <property type="entry name" value="Cation_efflux"/>
</dbReference>
<organism evidence="10 11">
    <name type="scientific">Herbinix luporum</name>
    <dbReference type="NCBI Taxonomy" id="1679721"/>
    <lineage>
        <taxon>Bacteria</taxon>
        <taxon>Bacillati</taxon>
        <taxon>Bacillota</taxon>
        <taxon>Clostridia</taxon>
        <taxon>Lachnospirales</taxon>
        <taxon>Lachnospiraceae</taxon>
        <taxon>Herbinix</taxon>
    </lineage>
</organism>
<name>A0A0K8J509_9FIRM</name>
<evidence type="ECO:0000259" key="9">
    <source>
        <dbReference type="Pfam" id="PF16916"/>
    </source>
</evidence>
<keyword evidence="4 7" id="KW-0812">Transmembrane</keyword>
<dbReference type="InterPro" id="IPR036837">
    <property type="entry name" value="Cation_efflux_CTD_sf"/>
</dbReference>
<evidence type="ECO:0000256" key="2">
    <source>
        <dbReference type="ARBA" id="ARBA00008114"/>
    </source>
</evidence>
<comment type="similarity">
    <text evidence="2">Belongs to the cation diffusion facilitator (CDF) transporter (TC 2.A.4) family.</text>
</comment>
<evidence type="ECO:0000259" key="8">
    <source>
        <dbReference type="Pfam" id="PF01545"/>
    </source>
</evidence>
<feature type="domain" description="Cation efflux protein transmembrane" evidence="8">
    <location>
        <begin position="21"/>
        <end position="212"/>
    </location>
</feature>
<dbReference type="SUPFAM" id="SSF160240">
    <property type="entry name" value="Cation efflux protein cytoplasmic domain-like"/>
    <property type="match status" value="1"/>
</dbReference>
<feature type="transmembrane region" description="Helical" evidence="7">
    <location>
        <begin position="46"/>
        <end position="67"/>
    </location>
</feature>
<dbReference type="EMBL" id="LN879430">
    <property type="protein sequence ID" value="CUH92746.1"/>
    <property type="molecule type" value="Genomic_DNA"/>
</dbReference>
<dbReference type="RefSeq" id="WP_197687601.1">
    <property type="nucleotide sequence ID" value="NZ_JANWKB010000048.1"/>
</dbReference>
<sequence length="299" mass="33034">MGEGEYIKRISNIQIAMKVSWLSIIINTLLSVYKLLAGILSNSSAMVSDAVHTISDVLSSIIVIIGIKMSYKEADSKHPYGHERFESVAAIILSVILFFIGVSIGFSGIKKIILNKNEVLTVPGTQALVAALVSIIIKEIMYWYTRIAAKKVNSDALMADAWHHRSDALSSIGSFIGIMGAKIGFLFMDPLASVVICLLITVSAISIFIDAIGKMIDKSCDRSIIEEMKNTILQEEGVICVDLIRARMFGNRIYVDVEIRAKGDDTLLSTHELAHRVHDVIEKNYENVKHCMVHVNPEI</sequence>
<evidence type="ECO:0000256" key="6">
    <source>
        <dbReference type="ARBA" id="ARBA00023136"/>
    </source>
</evidence>
<dbReference type="InterPro" id="IPR058533">
    <property type="entry name" value="Cation_efflux_TM"/>
</dbReference>
<comment type="subcellular location">
    <subcellularLocation>
        <location evidence="1">Membrane</location>
        <topology evidence="1">Multi-pass membrane protein</topology>
    </subcellularLocation>
</comment>
<dbReference type="GO" id="GO:0008324">
    <property type="term" value="F:monoatomic cation transmembrane transporter activity"/>
    <property type="evidence" value="ECO:0007669"/>
    <property type="project" value="InterPro"/>
</dbReference>
<dbReference type="Pfam" id="PF16916">
    <property type="entry name" value="ZT_dimer"/>
    <property type="match status" value="1"/>
</dbReference>
<gene>
    <name evidence="10" type="ORF">SD1D_1200</name>
</gene>
<evidence type="ECO:0000313" key="10">
    <source>
        <dbReference type="EMBL" id="CUH92746.1"/>
    </source>
</evidence>
<evidence type="ECO:0000256" key="4">
    <source>
        <dbReference type="ARBA" id="ARBA00022692"/>
    </source>
</evidence>
<dbReference type="Gene3D" id="3.30.70.1350">
    <property type="entry name" value="Cation efflux protein, cytoplasmic domain"/>
    <property type="match status" value="1"/>
</dbReference>